<keyword evidence="1" id="KW-0472">Membrane</keyword>
<evidence type="ECO:0000256" key="1">
    <source>
        <dbReference type="SAM" id="Phobius"/>
    </source>
</evidence>
<feature type="transmembrane region" description="Helical" evidence="1">
    <location>
        <begin position="194"/>
        <end position="222"/>
    </location>
</feature>
<protein>
    <submittedName>
        <fullName evidence="2">Uncharacterized protein</fullName>
    </submittedName>
</protein>
<comment type="caution">
    <text evidence="2">The sequence shown here is derived from an EMBL/GenBank/DDBJ whole genome shotgun (WGS) entry which is preliminary data.</text>
</comment>
<feature type="transmembrane region" description="Helical" evidence="1">
    <location>
        <begin position="142"/>
        <end position="166"/>
    </location>
</feature>
<keyword evidence="1" id="KW-0812">Transmembrane</keyword>
<evidence type="ECO:0000313" key="3">
    <source>
        <dbReference type="Proteomes" id="UP000003812"/>
    </source>
</evidence>
<proteinExistence type="predicted"/>
<dbReference type="EMBL" id="AEKM01000007">
    <property type="protein sequence ID" value="EFQ55354.1"/>
    <property type="molecule type" value="Genomic_DNA"/>
</dbReference>
<name>E3CDC7_STRPA</name>
<keyword evidence="1" id="KW-1133">Transmembrane helix</keyword>
<accession>E3CDC7</accession>
<evidence type="ECO:0000313" key="2">
    <source>
        <dbReference type="EMBL" id="EFQ55354.1"/>
    </source>
</evidence>
<organism evidence="2 3">
    <name type="scientific">Streptococcus parasanguinis F0405</name>
    <dbReference type="NCBI Taxonomy" id="905067"/>
    <lineage>
        <taxon>Bacteria</taxon>
        <taxon>Bacillati</taxon>
        <taxon>Bacillota</taxon>
        <taxon>Bacilli</taxon>
        <taxon>Lactobacillales</taxon>
        <taxon>Streptococcaceae</taxon>
        <taxon>Streptococcus</taxon>
    </lineage>
</organism>
<dbReference type="Proteomes" id="UP000003812">
    <property type="component" value="Unassembled WGS sequence"/>
</dbReference>
<gene>
    <name evidence="2" type="ORF">HMPREF9626_0777</name>
</gene>
<reference evidence="2 3" key="1">
    <citation type="submission" date="2010-10" db="EMBL/GenBank/DDBJ databases">
        <authorList>
            <person name="Durkin A.S."/>
            <person name="Madupu R."/>
            <person name="Torralba M."/>
            <person name="Gillis M."/>
            <person name="Methe B."/>
            <person name="Sutton G."/>
            <person name="Nelson K.E."/>
        </authorList>
    </citation>
    <scope>NUCLEOTIDE SEQUENCE [LARGE SCALE GENOMIC DNA]</scope>
    <source>
        <strain evidence="2 3">F0405</strain>
    </source>
</reference>
<dbReference type="AlphaFoldDB" id="E3CDC7"/>
<sequence length="460" mass="53643">MEENNQLILKGHQLNNLSNHHLQDVISMAVAEKKPVELAWNNYYYASEREQYNDYLFDLGLTQYQITNSMIGQKLPFSQKDVEEAIHNKINENISMAETNLAKLDKSWKNDSKIFLENLQAENPEYFLNWSKEQISKTKSPGFFILSLSAMLSGLVLLYIFCLIVYNMDVWWFLRWLSEPVISLVTLEFLKYPFYAFLFFIAFVIAFAVLLTITSPLTIFLWEKFVRDPSAESKSKKIANDRYIHSQTVLKEYTNKPLSEFIEKNVYNQLITDAIPTDYLNKLINDYNKNIELLKTTDAWKNGYPKAAIEKVFKLNKKLSTALQDYNNRIENGTSMIALLPKSYHDSKSLSVIWQLLNEGRADTWKESVNLMKTDQFQDQMLYTINNLYQSVDNLSSQLADDGKKLRDSLEFSIQQQHSHYSELKQSSYKQNNLLEQNNKLLETQNDITSALLMSELISR</sequence>